<dbReference type="EMBL" id="MSPX01000012">
    <property type="protein sequence ID" value="OQP85683.1"/>
    <property type="molecule type" value="Genomic_DNA"/>
</dbReference>
<dbReference type="RefSeq" id="WP_081176704.1">
    <property type="nucleotide sequence ID" value="NZ_MSPX01000012.1"/>
</dbReference>
<dbReference type="CDD" id="cd03402">
    <property type="entry name" value="SPFH_like_u2"/>
    <property type="match status" value="1"/>
</dbReference>
<organism evidence="4 5">
    <name type="scientific">Xaviernesmea rhizosphaerae</name>
    <dbReference type="NCBI Taxonomy" id="1672749"/>
    <lineage>
        <taxon>Bacteria</taxon>
        <taxon>Pseudomonadati</taxon>
        <taxon>Pseudomonadota</taxon>
        <taxon>Alphaproteobacteria</taxon>
        <taxon>Hyphomicrobiales</taxon>
        <taxon>Rhizobiaceae</taxon>
        <taxon>Rhizobium/Agrobacterium group</taxon>
        <taxon>Xaviernesmea</taxon>
    </lineage>
</organism>
<evidence type="ECO:0000259" key="3">
    <source>
        <dbReference type="SMART" id="SM00244"/>
    </source>
</evidence>
<comment type="caution">
    <text evidence="4">The sequence shown here is derived from an EMBL/GenBank/DDBJ whole genome shotgun (WGS) entry which is preliminary data.</text>
</comment>
<dbReference type="Pfam" id="PF01145">
    <property type="entry name" value="Band_7"/>
    <property type="match status" value="1"/>
</dbReference>
<feature type="transmembrane region" description="Helical" evidence="2">
    <location>
        <begin position="12"/>
        <end position="32"/>
    </location>
</feature>
<dbReference type="PANTHER" id="PTHR43446:SF1">
    <property type="entry name" value="BAND 7 DOMAIN-CONTAINING PROTEIN"/>
    <property type="match status" value="1"/>
</dbReference>
<keyword evidence="2" id="KW-0812">Transmembrane</keyword>
<dbReference type="SUPFAM" id="SSF117892">
    <property type="entry name" value="Band 7/SPFH domain"/>
    <property type="match status" value="1"/>
</dbReference>
<protein>
    <recommendedName>
        <fullName evidence="3">Band 7 domain-containing protein</fullName>
    </recommendedName>
</protein>
<dbReference type="Proteomes" id="UP000192652">
    <property type="component" value="Unassembled WGS sequence"/>
</dbReference>
<keyword evidence="5" id="KW-1185">Reference proteome</keyword>
<keyword evidence="2" id="KW-1133">Transmembrane helix</keyword>
<evidence type="ECO:0000256" key="2">
    <source>
        <dbReference type="SAM" id="Phobius"/>
    </source>
</evidence>
<feature type="transmembrane region" description="Helical" evidence="2">
    <location>
        <begin position="52"/>
        <end position="71"/>
    </location>
</feature>
<proteinExistence type="predicted"/>
<dbReference type="PANTHER" id="PTHR43446">
    <property type="entry name" value="MEMBRANE PROTEIN-RELATED"/>
    <property type="match status" value="1"/>
</dbReference>
<reference evidence="4 5" key="1">
    <citation type="journal article" date="2017" name="Antonie Van Leeuwenhoek">
        <title>Rhizobium rhizosphaerae sp. nov., a novel species isolated from rice rhizosphere.</title>
        <authorList>
            <person name="Zhao J.J."/>
            <person name="Zhang J."/>
            <person name="Zhang R.J."/>
            <person name="Zhang C.W."/>
            <person name="Yin H.Q."/>
            <person name="Zhang X.X."/>
        </authorList>
    </citation>
    <scope>NUCLEOTIDE SEQUENCE [LARGE SCALE GENOMIC DNA]</scope>
    <source>
        <strain evidence="4 5">RD15</strain>
    </source>
</reference>
<dbReference type="SMART" id="SM00244">
    <property type="entry name" value="PHB"/>
    <property type="match status" value="1"/>
</dbReference>
<gene>
    <name evidence="4" type="ORF">BTR14_14545</name>
</gene>
<dbReference type="InterPro" id="IPR036013">
    <property type="entry name" value="Band_7/SPFH_dom_sf"/>
</dbReference>
<evidence type="ECO:0000313" key="4">
    <source>
        <dbReference type="EMBL" id="OQP85683.1"/>
    </source>
</evidence>
<accession>A0ABX3PCH4</accession>
<evidence type="ECO:0000313" key="5">
    <source>
        <dbReference type="Proteomes" id="UP000192652"/>
    </source>
</evidence>
<name>A0ABX3PCH4_9HYPH</name>
<dbReference type="InterPro" id="IPR001107">
    <property type="entry name" value="Band_7"/>
</dbReference>
<sequence>MPQIVTDKPCLTFPGAAVFALLLLLALSGLWLGADALDRLNTYNATPDLRGLVALLLLLAAGFGAIGFFTVQPNEAKVMTLFGDYVGTELASGLRWANPLLSRRTVSRRLQTHHIPAIKVNDAAGNPIEIGAAIVWHVVDSAKAVLEVDDHKTYVMLQAETALRRIAGTHPYDHWNDRGHETASGEETLSLRDGGDHIGEALMADLRHRLQRAGLDVTDARITHLAYAPEIAQAMLRRQQAAAVLAARRTIVHGAVELVREALSGLKEKDIELDGERQAAMVSNMLVVLVADKDATPVINTGTLYG</sequence>
<evidence type="ECO:0000256" key="1">
    <source>
        <dbReference type="ARBA" id="ARBA00004167"/>
    </source>
</evidence>
<comment type="subcellular location">
    <subcellularLocation>
        <location evidence="1">Membrane</location>
        <topology evidence="1">Single-pass membrane protein</topology>
    </subcellularLocation>
</comment>
<keyword evidence="2" id="KW-0472">Membrane</keyword>
<feature type="domain" description="Band 7" evidence="3">
    <location>
        <begin position="66"/>
        <end position="239"/>
    </location>
</feature>
<dbReference type="Gene3D" id="3.30.479.30">
    <property type="entry name" value="Band 7 domain"/>
    <property type="match status" value="1"/>
</dbReference>